<dbReference type="Proteomes" id="UP001206878">
    <property type="component" value="Unassembled WGS sequence"/>
</dbReference>
<evidence type="ECO:0000313" key="2">
    <source>
        <dbReference type="Proteomes" id="UP001206878"/>
    </source>
</evidence>
<sequence>SDDFIHAVLSNCATRIVLPAPEKFGSESLPDNFNMAAVGVMKKGMSMSLFSSPGHIVVAGQSGGGKSVPVKELIDRIIQKYKEPFDE</sequence>
<organism evidence="1 2">
    <name type="scientific">Escherichia marmotae</name>
    <dbReference type="NCBI Taxonomy" id="1499973"/>
    <lineage>
        <taxon>Bacteria</taxon>
        <taxon>Pseudomonadati</taxon>
        <taxon>Pseudomonadota</taxon>
        <taxon>Gammaproteobacteria</taxon>
        <taxon>Enterobacterales</taxon>
        <taxon>Enterobacteriaceae</taxon>
        <taxon>Escherichia</taxon>
    </lineage>
</organism>
<protein>
    <submittedName>
        <fullName evidence="1">Conjugal transfer protein TrbD</fullName>
    </submittedName>
</protein>
<feature type="non-terminal residue" evidence="1">
    <location>
        <position position="1"/>
    </location>
</feature>
<gene>
    <name evidence="1" type="ORF">NVV43_26140</name>
</gene>
<dbReference type="AlphaFoldDB" id="A0AAW5MZB0"/>
<accession>A0AAW5MZB0</accession>
<dbReference type="EMBL" id="JANPXH010000661">
    <property type="protein sequence ID" value="MCR6678979.1"/>
    <property type="molecule type" value="Genomic_DNA"/>
</dbReference>
<comment type="caution">
    <text evidence="1">The sequence shown here is derived from an EMBL/GenBank/DDBJ whole genome shotgun (WGS) entry which is preliminary data.</text>
</comment>
<proteinExistence type="predicted"/>
<evidence type="ECO:0000313" key="1">
    <source>
        <dbReference type="EMBL" id="MCR6678979.1"/>
    </source>
</evidence>
<name>A0AAW5MZB0_9ESCH</name>
<reference evidence="1" key="1">
    <citation type="submission" date="2022-07" db="EMBL/GenBank/DDBJ databases">
        <title>Diversity of ethanolamine utilization by human commensal Escherichia coli.</title>
        <authorList>
            <person name="Jubelin G."/>
        </authorList>
    </citation>
    <scope>NUCLEOTIDE SEQUENCE</scope>
    <source>
        <strain evidence="1">S1</strain>
    </source>
</reference>